<evidence type="ECO:0000256" key="7">
    <source>
        <dbReference type="RuleBase" id="RU362074"/>
    </source>
</evidence>
<keyword evidence="4 7" id="KW-0145">Chemotaxis</keyword>
<comment type="similarity">
    <text evidence="1 7">Belongs to the FliN/MopA/SpaO family.</text>
</comment>
<comment type="function">
    <text evidence="7">FliN is one of three proteins (FliG, FliN, FliM) that form the rotor-mounted switch complex (C ring), located at the base of the basal body. This complex interacts with the CheY and CheZ chemotaxis proteins, in addition to contacting components of the motor that determine the direction of flagellar rotation.</text>
</comment>
<evidence type="ECO:0000313" key="9">
    <source>
        <dbReference type="EMBL" id="REC58364.1"/>
    </source>
</evidence>
<gene>
    <name evidence="9" type="primary">fliN</name>
    <name evidence="9" type="ORF">DRV84_02005</name>
</gene>
<dbReference type="InterPro" id="IPR051469">
    <property type="entry name" value="FliN/MopA/SpaO"/>
</dbReference>
<keyword evidence="9" id="KW-0966">Cell projection</keyword>
<evidence type="ECO:0000313" key="10">
    <source>
        <dbReference type="Proteomes" id="UP000257131"/>
    </source>
</evidence>
<keyword evidence="9" id="KW-0282">Flagellum</keyword>
<dbReference type="GO" id="GO:0009425">
    <property type="term" value="C:bacterial-type flagellum basal body"/>
    <property type="evidence" value="ECO:0007669"/>
    <property type="project" value="UniProtKB-SubCell"/>
</dbReference>
<dbReference type="Proteomes" id="UP000257131">
    <property type="component" value="Unassembled WGS sequence"/>
</dbReference>
<dbReference type="GO" id="GO:0005886">
    <property type="term" value="C:plasma membrane"/>
    <property type="evidence" value="ECO:0007669"/>
    <property type="project" value="UniProtKB-SubCell"/>
</dbReference>
<keyword evidence="3 7" id="KW-1003">Cell membrane</keyword>
<dbReference type="EMBL" id="QOHR01000002">
    <property type="protein sequence ID" value="REC58364.1"/>
    <property type="molecule type" value="Genomic_DNA"/>
</dbReference>
<dbReference type="InterPro" id="IPR001543">
    <property type="entry name" value="FliN-like_C"/>
</dbReference>
<keyword evidence="6 7" id="KW-0472">Membrane</keyword>
<evidence type="ECO:0000256" key="5">
    <source>
        <dbReference type="ARBA" id="ARBA00022779"/>
    </source>
</evidence>
<feature type="domain" description="Flagellar motor switch protein FliN-like C-terminal" evidence="8">
    <location>
        <begin position="21"/>
        <end position="91"/>
    </location>
</feature>
<dbReference type="NCBIfam" id="TIGR02480">
    <property type="entry name" value="fliN"/>
    <property type="match status" value="1"/>
</dbReference>
<proteinExistence type="inferred from homology"/>
<evidence type="ECO:0000259" key="8">
    <source>
        <dbReference type="Pfam" id="PF01052"/>
    </source>
</evidence>
<dbReference type="GO" id="GO:0003774">
    <property type="term" value="F:cytoskeletal motor activity"/>
    <property type="evidence" value="ECO:0007669"/>
    <property type="project" value="UniProtKB-UniRule"/>
</dbReference>
<name>A0A3D9BXY3_9RHOB</name>
<dbReference type="InterPro" id="IPR036429">
    <property type="entry name" value="SpoA-like_sf"/>
</dbReference>
<dbReference type="InterPro" id="IPR012826">
    <property type="entry name" value="FliN"/>
</dbReference>
<dbReference type="PANTHER" id="PTHR43484:SF1">
    <property type="entry name" value="FLAGELLAR MOTOR SWITCH PROTEIN FLIN"/>
    <property type="match status" value="1"/>
</dbReference>
<dbReference type="SUPFAM" id="SSF101801">
    <property type="entry name" value="Surface presentation of antigens (SPOA)"/>
    <property type="match status" value="1"/>
</dbReference>
<comment type="caution">
    <text evidence="9">The sequence shown here is derived from an EMBL/GenBank/DDBJ whole genome shotgun (WGS) entry which is preliminary data.</text>
</comment>
<protein>
    <recommendedName>
        <fullName evidence="2 7">Flagellar motor switch protein FliN</fullName>
    </recommendedName>
</protein>
<keyword evidence="9" id="KW-0969">Cilium</keyword>
<evidence type="ECO:0000256" key="4">
    <source>
        <dbReference type="ARBA" id="ARBA00022500"/>
    </source>
</evidence>
<dbReference type="PRINTS" id="PR00956">
    <property type="entry name" value="FLGMOTORFLIN"/>
</dbReference>
<dbReference type="GO" id="GO:0006935">
    <property type="term" value="P:chemotaxis"/>
    <property type="evidence" value="ECO:0007669"/>
    <property type="project" value="UniProtKB-KW"/>
</dbReference>
<evidence type="ECO:0000256" key="2">
    <source>
        <dbReference type="ARBA" id="ARBA00021897"/>
    </source>
</evidence>
<organism evidence="9 10">
    <name type="scientific">Rhodosalinus sediminis</name>
    <dbReference type="NCBI Taxonomy" id="1940533"/>
    <lineage>
        <taxon>Bacteria</taxon>
        <taxon>Pseudomonadati</taxon>
        <taxon>Pseudomonadota</taxon>
        <taxon>Alphaproteobacteria</taxon>
        <taxon>Rhodobacterales</taxon>
        <taxon>Paracoccaceae</taxon>
        <taxon>Rhodosalinus</taxon>
    </lineage>
</organism>
<dbReference type="Gene3D" id="2.30.330.10">
    <property type="entry name" value="SpoA-like"/>
    <property type="match status" value="1"/>
</dbReference>
<dbReference type="InterPro" id="IPR001172">
    <property type="entry name" value="FliN_T3SS_HrcQb"/>
</dbReference>
<evidence type="ECO:0000256" key="3">
    <source>
        <dbReference type="ARBA" id="ARBA00022475"/>
    </source>
</evidence>
<comment type="subcellular location">
    <subcellularLocation>
        <location evidence="7">Cell membrane</location>
        <topology evidence="7">Peripheral membrane protein</topology>
        <orientation evidence="7">Cytoplasmic side</orientation>
    </subcellularLocation>
    <subcellularLocation>
        <location evidence="7">Bacterial flagellum basal body</location>
    </subcellularLocation>
</comment>
<dbReference type="PANTHER" id="PTHR43484">
    <property type="match status" value="1"/>
</dbReference>
<evidence type="ECO:0000256" key="1">
    <source>
        <dbReference type="ARBA" id="ARBA00009226"/>
    </source>
</evidence>
<evidence type="ECO:0000256" key="6">
    <source>
        <dbReference type="ARBA" id="ARBA00023136"/>
    </source>
</evidence>
<dbReference type="AlphaFoldDB" id="A0A3D9BXY3"/>
<dbReference type="OrthoDB" id="9790303at2"/>
<reference evidence="9 10" key="1">
    <citation type="journal article" date="2017" name="Int. J. Syst. Evol. Microbiol.">
        <title>Rhodosalinus sediminis gen. nov., sp. nov., isolated from marine saltern.</title>
        <authorList>
            <person name="Guo L.Y."/>
            <person name="Ling S.K."/>
            <person name="Li C.M."/>
            <person name="Chen G.J."/>
            <person name="Du Z.J."/>
        </authorList>
    </citation>
    <scope>NUCLEOTIDE SEQUENCE [LARGE SCALE GENOMIC DNA]</scope>
    <source>
        <strain evidence="9 10">WDN1C137</strain>
    </source>
</reference>
<dbReference type="GO" id="GO:0071973">
    <property type="term" value="P:bacterial-type flagellum-dependent cell motility"/>
    <property type="evidence" value="ECO:0007669"/>
    <property type="project" value="UniProtKB-UniRule"/>
</dbReference>
<keyword evidence="10" id="KW-1185">Reference proteome</keyword>
<accession>A0A3D9BXY3</accession>
<dbReference type="Pfam" id="PF01052">
    <property type="entry name" value="FliMN_C"/>
    <property type="match status" value="1"/>
</dbReference>
<sequence>MSEQNESLETAGGGAMAQLAQLDDIKLRLSVEVGRTELTIREVLDLKEGSVVELDRLAGDPLDIFANGTMIARGEVVVAGERFGIRFSQVVDPAERTPED</sequence>
<keyword evidence="5 7" id="KW-0283">Flagellar rotation</keyword>
<keyword evidence="7" id="KW-0975">Bacterial flagellum</keyword>